<dbReference type="GeneID" id="93719010"/>
<gene>
    <name evidence="1" type="ORF">AB406_2269</name>
</gene>
<dbReference type="OMA" id="NGSEWAF"/>
<proteinExistence type="predicted"/>
<dbReference type="EMBL" id="CP011859">
    <property type="protein sequence ID" value="AQY23203.1"/>
    <property type="molecule type" value="Genomic_DNA"/>
</dbReference>
<dbReference type="AlphaFoldDB" id="A0A161Q915"/>
<protein>
    <submittedName>
        <fullName evidence="1">Uncharacterized protein</fullName>
    </submittedName>
</protein>
<dbReference type="Proteomes" id="UP000189883">
    <property type="component" value="Chromosome"/>
</dbReference>
<reference evidence="1 2" key="1">
    <citation type="submission" date="2015-06" db="EMBL/GenBank/DDBJ databases">
        <title>R. anatipestifer strain HXb2 is the most virulent strain so far, and the genome sequence would help us uncover the pathogenesis.</title>
        <authorList>
            <person name="Hu Q."/>
            <person name="Qi J."/>
            <person name="Bo H."/>
            <person name="Liu G."/>
            <person name="Tao M."/>
            <person name="Ding Y."/>
            <person name="Xue Y."/>
        </authorList>
    </citation>
    <scope>NUCLEOTIDE SEQUENCE [LARGE SCALE GENOMIC DNA]</scope>
    <source>
        <strain evidence="1 2">HXb2</strain>
    </source>
</reference>
<dbReference type="eggNOG" id="ENOG5032U0R">
    <property type="taxonomic scope" value="Bacteria"/>
</dbReference>
<accession>A0A161Q915</accession>
<dbReference type="RefSeq" id="WP_004917795.1">
    <property type="nucleotide sequence ID" value="NZ_CP011859.1"/>
</dbReference>
<sequence>MRKTITIIGLLSSTLAFSQVILGEGKTEPSSSSISLEFGNESKGIVLPWVNNSTTMSNAVSGTLVLDVTDRKVKVKLNKGWQEVTPASTVFINTVLQDGIQDKTTTGAVIGGDGNSSTPGVLVLEDTNKAMRLPMVASPHLNIIKPAAGMLAYDTVSKLVCIYNGSEWAFWKPE</sequence>
<name>A0A161Q915_RIEAN</name>
<evidence type="ECO:0000313" key="1">
    <source>
        <dbReference type="EMBL" id="AQY23203.1"/>
    </source>
</evidence>
<organism evidence="1 2">
    <name type="scientific">Riemerella anatipestifer</name>
    <name type="common">Moraxella anatipestifer</name>
    <dbReference type="NCBI Taxonomy" id="34085"/>
    <lineage>
        <taxon>Bacteria</taxon>
        <taxon>Pseudomonadati</taxon>
        <taxon>Bacteroidota</taxon>
        <taxon>Flavobacteriia</taxon>
        <taxon>Flavobacteriales</taxon>
        <taxon>Weeksellaceae</taxon>
        <taxon>Riemerella</taxon>
    </lineage>
</organism>
<evidence type="ECO:0000313" key="2">
    <source>
        <dbReference type="Proteomes" id="UP000189883"/>
    </source>
</evidence>